<dbReference type="EC" id="3.5.1.18" evidence="13 14"/>
<evidence type="ECO:0000256" key="8">
    <source>
        <dbReference type="ARBA" id="ARBA00022833"/>
    </source>
</evidence>
<comment type="catalytic activity">
    <reaction evidence="12 13">
        <text>N-succinyl-(2S,6S)-2,6-diaminopimelate + H2O = (2S,6S)-2,6-diaminopimelate + succinate</text>
        <dbReference type="Rhea" id="RHEA:22608"/>
        <dbReference type="ChEBI" id="CHEBI:15377"/>
        <dbReference type="ChEBI" id="CHEBI:30031"/>
        <dbReference type="ChEBI" id="CHEBI:57609"/>
        <dbReference type="ChEBI" id="CHEBI:58087"/>
        <dbReference type="EC" id="3.5.1.18"/>
    </reaction>
</comment>
<dbReference type="GO" id="GO:0009014">
    <property type="term" value="F:succinyl-diaminopimelate desuccinylase activity"/>
    <property type="evidence" value="ECO:0007669"/>
    <property type="project" value="UniProtKB-UniRule"/>
</dbReference>
<evidence type="ECO:0000256" key="10">
    <source>
        <dbReference type="ARBA" id="ARBA00023154"/>
    </source>
</evidence>
<dbReference type="Pfam" id="PF01546">
    <property type="entry name" value="Peptidase_M20"/>
    <property type="match status" value="1"/>
</dbReference>
<evidence type="ECO:0000256" key="6">
    <source>
        <dbReference type="ARBA" id="ARBA00022723"/>
    </source>
</evidence>
<dbReference type="NCBIfam" id="TIGR01246">
    <property type="entry name" value="dapE_proteo"/>
    <property type="match status" value="1"/>
</dbReference>
<comment type="caution">
    <text evidence="16">The sequence shown here is derived from an EMBL/GenBank/DDBJ whole genome shotgun (WGS) entry which is preliminary data.</text>
</comment>
<dbReference type="UniPathway" id="UPA00034">
    <property type="reaction ID" value="UER00021"/>
</dbReference>
<evidence type="ECO:0000256" key="9">
    <source>
        <dbReference type="ARBA" id="ARBA00022915"/>
    </source>
</evidence>
<dbReference type="SUPFAM" id="SSF55031">
    <property type="entry name" value="Bacterial exopeptidase dimerisation domain"/>
    <property type="match status" value="1"/>
</dbReference>
<feature type="binding site" evidence="13">
    <location>
        <position position="112"/>
    </location>
    <ligand>
        <name>Zn(2+)</name>
        <dbReference type="ChEBI" id="CHEBI:29105"/>
        <label>1</label>
    </ligand>
</feature>
<feature type="active site" description="Proton acceptor" evidence="13">
    <location>
        <position position="146"/>
    </location>
</feature>
<dbReference type="EMBL" id="VIKR01000002">
    <property type="protein sequence ID" value="TQV75528.1"/>
    <property type="molecule type" value="Genomic_DNA"/>
</dbReference>
<reference evidence="16 17" key="1">
    <citation type="submission" date="2019-06" db="EMBL/GenBank/DDBJ databases">
        <title>Draft genome of Aliikangiella marina GYP-15.</title>
        <authorList>
            <person name="Wang G."/>
        </authorList>
    </citation>
    <scope>NUCLEOTIDE SEQUENCE [LARGE SCALE GENOMIC DNA]</scope>
    <source>
        <strain evidence="16 17">GYP-15</strain>
    </source>
</reference>
<dbReference type="FunFam" id="3.40.630.10:FF:000005">
    <property type="entry name" value="Succinyl-diaminopimelate desuccinylase"/>
    <property type="match status" value="1"/>
</dbReference>
<comment type="function">
    <text evidence="13">Catalyzes the hydrolysis of N-succinyl-L,L-diaminopimelic acid (SDAP), forming succinate and LL-2,6-diaminopimelate (DAP), an intermediate involved in the bacterial biosynthesis of lysine and meso-diaminopimelic acid, an essential component of bacterial cell walls.</text>
</comment>
<dbReference type="OrthoDB" id="9809784at2"/>
<dbReference type="GO" id="GO:0008270">
    <property type="term" value="F:zinc ion binding"/>
    <property type="evidence" value="ECO:0007669"/>
    <property type="project" value="UniProtKB-UniRule"/>
</dbReference>
<dbReference type="PANTHER" id="PTHR43808:SF31">
    <property type="entry name" value="N-ACETYL-L-CITRULLINE DEACETYLASE"/>
    <property type="match status" value="1"/>
</dbReference>
<evidence type="ECO:0000256" key="13">
    <source>
        <dbReference type="HAMAP-Rule" id="MF_01690"/>
    </source>
</evidence>
<dbReference type="InterPro" id="IPR011650">
    <property type="entry name" value="Peptidase_M20_dimer"/>
</dbReference>
<evidence type="ECO:0000259" key="15">
    <source>
        <dbReference type="Pfam" id="PF07687"/>
    </source>
</evidence>
<dbReference type="GO" id="GO:0006526">
    <property type="term" value="P:L-arginine biosynthetic process"/>
    <property type="evidence" value="ECO:0007669"/>
    <property type="project" value="TreeGrafter"/>
</dbReference>
<dbReference type="InterPro" id="IPR001261">
    <property type="entry name" value="ArgE/DapE_CS"/>
</dbReference>
<evidence type="ECO:0000256" key="14">
    <source>
        <dbReference type="NCBIfam" id="TIGR01246"/>
    </source>
</evidence>
<keyword evidence="7 13" id="KW-0378">Hydrolase</keyword>
<dbReference type="NCBIfam" id="TIGR01910">
    <property type="entry name" value="DapE-ArgE"/>
    <property type="match status" value="1"/>
</dbReference>
<dbReference type="HAMAP" id="MF_01690">
    <property type="entry name" value="DapE"/>
    <property type="match status" value="1"/>
</dbReference>
<evidence type="ECO:0000256" key="3">
    <source>
        <dbReference type="ARBA" id="ARBA00006746"/>
    </source>
</evidence>
<keyword evidence="10 13" id="KW-0457">Lysine biosynthesis</keyword>
<dbReference type="GO" id="GO:0008777">
    <property type="term" value="F:acetylornithine deacetylase activity"/>
    <property type="evidence" value="ECO:0007669"/>
    <property type="project" value="TreeGrafter"/>
</dbReference>
<comment type="subunit">
    <text evidence="4 13">Homodimer.</text>
</comment>
<dbReference type="InterPro" id="IPR036264">
    <property type="entry name" value="Bact_exopeptidase_dim_dom"/>
</dbReference>
<dbReference type="GO" id="GO:0050897">
    <property type="term" value="F:cobalt ion binding"/>
    <property type="evidence" value="ECO:0007669"/>
    <property type="project" value="UniProtKB-UniRule"/>
</dbReference>
<evidence type="ECO:0000256" key="5">
    <source>
        <dbReference type="ARBA" id="ARBA00022605"/>
    </source>
</evidence>
<keyword evidence="11 13" id="KW-0170">Cobalt</keyword>
<evidence type="ECO:0000256" key="11">
    <source>
        <dbReference type="ARBA" id="ARBA00023285"/>
    </source>
</evidence>
<feature type="binding site" evidence="13">
    <location>
        <position position="147"/>
    </location>
    <ligand>
        <name>Zn(2+)</name>
        <dbReference type="ChEBI" id="CHEBI:29105"/>
        <label>2</label>
    </ligand>
</feature>
<evidence type="ECO:0000313" key="17">
    <source>
        <dbReference type="Proteomes" id="UP000317839"/>
    </source>
</evidence>
<keyword evidence="6 13" id="KW-0479">Metal-binding</keyword>
<evidence type="ECO:0000313" key="16">
    <source>
        <dbReference type="EMBL" id="TQV75528.1"/>
    </source>
</evidence>
<dbReference type="InterPro" id="IPR050072">
    <property type="entry name" value="Peptidase_M20A"/>
</dbReference>
<feature type="binding site" evidence="13">
    <location>
        <position position="79"/>
    </location>
    <ligand>
        <name>Zn(2+)</name>
        <dbReference type="ChEBI" id="CHEBI:29105"/>
        <label>1</label>
    </ligand>
</feature>
<dbReference type="GO" id="GO:0019877">
    <property type="term" value="P:diaminopimelate biosynthetic process"/>
    <property type="evidence" value="ECO:0007669"/>
    <property type="project" value="UniProtKB-UniRule"/>
</dbReference>
<comment type="similarity">
    <text evidence="3 13">Belongs to the peptidase M20A family. DapE subfamily.</text>
</comment>
<evidence type="ECO:0000256" key="12">
    <source>
        <dbReference type="ARBA" id="ARBA00051301"/>
    </source>
</evidence>
<feature type="active site" evidence="13">
    <location>
        <position position="81"/>
    </location>
</feature>
<proteinExistence type="inferred from homology"/>
<dbReference type="InterPro" id="IPR002933">
    <property type="entry name" value="Peptidase_M20"/>
</dbReference>
<organism evidence="16 17">
    <name type="scientific">Aliikangiella marina</name>
    <dbReference type="NCBI Taxonomy" id="1712262"/>
    <lineage>
        <taxon>Bacteria</taxon>
        <taxon>Pseudomonadati</taxon>
        <taxon>Pseudomonadota</taxon>
        <taxon>Gammaproteobacteria</taxon>
        <taxon>Oceanospirillales</taxon>
        <taxon>Pleioneaceae</taxon>
        <taxon>Aliikangiella</taxon>
    </lineage>
</organism>
<dbReference type="InterPro" id="IPR005941">
    <property type="entry name" value="DapE_proteobac"/>
</dbReference>
<feature type="binding site" evidence="13">
    <location>
        <position position="175"/>
    </location>
    <ligand>
        <name>Zn(2+)</name>
        <dbReference type="ChEBI" id="CHEBI:29105"/>
        <label>1</label>
    </ligand>
</feature>
<evidence type="ECO:0000256" key="1">
    <source>
        <dbReference type="ARBA" id="ARBA00001941"/>
    </source>
</evidence>
<evidence type="ECO:0000256" key="4">
    <source>
        <dbReference type="ARBA" id="ARBA00011738"/>
    </source>
</evidence>
<comment type="cofactor">
    <cofactor evidence="13">
        <name>Zn(2+)</name>
        <dbReference type="ChEBI" id="CHEBI:29105"/>
    </cofactor>
    <cofactor evidence="13">
        <name>Co(2+)</name>
        <dbReference type="ChEBI" id="CHEBI:48828"/>
    </cofactor>
    <text evidence="13">Binds 2 Zn(2+) or Co(2+) ions per subunit.</text>
</comment>
<comment type="pathway">
    <text evidence="2 13">Amino-acid biosynthesis; L-lysine biosynthesis via DAP pathway; LL-2,6-diaminopimelate from (S)-tetrahydrodipicolinate (succinylase route): step 3/3.</text>
</comment>
<evidence type="ECO:0000256" key="2">
    <source>
        <dbReference type="ARBA" id="ARBA00005130"/>
    </source>
</evidence>
<dbReference type="Pfam" id="PF07687">
    <property type="entry name" value="M20_dimer"/>
    <property type="match status" value="1"/>
</dbReference>
<feature type="binding site" evidence="13">
    <location>
        <position position="360"/>
    </location>
    <ligand>
        <name>Zn(2+)</name>
        <dbReference type="ChEBI" id="CHEBI:29105"/>
        <label>2</label>
    </ligand>
</feature>
<keyword evidence="5 13" id="KW-0028">Amino-acid biosynthesis</keyword>
<name>A0A545TE85_9GAMM</name>
<dbReference type="PROSITE" id="PS00759">
    <property type="entry name" value="ARGE_DAPE_CPG2_2"/>
    <property type="match status" value="1"/>
</dbReference>
<dbReference type="CDD" id="cd03891">
    <property type="entry name" value="M20_DapE_proteobac"/>
    <property type="match status" value="1"/>
</dbReference>
<dbReference type="Gene3D" id="3.40.630.10">
    <property type="entry name" value="Zn peptidases"/>
    <property type="match status" value="1"/>
</dbReference>
<comment type="cofactor">
    <cofactor evidence="1">
        <name>Co(2+)</name>
        <dbReference type="ChEBI" id="CHEBI:48828"/>
    </cofactor>
</comment>
<keyword evidence="8 13" id="KW-0862">Zinc</keyword>
<keyword evidence="17" id="KW-1185">Reference proteome</keyword>
<dbReference type="NCBIfam" id="NF009557">
    <property type="entry name" value="PRK13009.1"/>
    <property type="match status" value="1"/>
</dbReference>
<dbReference type="GO" id="GO:0009089">
    <property type="term" value="P:lysine biosynthetic process via diaminopimelate"/>
    <property type="evidence" value="ECO:0007669"/>
    <property type="project" value="UniProtKB-UniRule"/>
</dbReference>
<protein>
    <recommendedName>
        <fullName evidence="13 14">Succinyl-diaminopimelate desuccinylase</fullName>
        <shortName evidence="13">SDAP desuccinylase</shortName>
        <ecNumber evidence="13 14">3.5.1.18</ecNumber>
    </recommendedName>
    <alternativeName>
        <fullName evidence="13">N-succinyl-LL-2,6-diaminoheptanedioate amidohydrolase</fullName>
    </alternativeName>
</protein>
<dbReference type="RefSeq" id="WP_142942142.1">
    <property type="nucleotide sequence ID" value="NZ_VIKR01000002.1"/>
</dbReference>
<dbReference type="Gene3D" id="1.10.150.900">
    <property type="match status" value="1"/>
</dbReference>
<dbReference type="Proteomes" id="UP000317839">
    <property type="component" value="Unassembled WGS sequence"/>
</dbReference>
<dbReference type="PANTHER" id="PTHR43808">
    <property type="entry name" value="ACETYLORNITHINE DEACETYLASE"/>
    <property type="match status" value="1"/>
</dbReference>
<feature type="binding site" evidence="13">
    <location>
        <position position="112"/>
    </location>
    <ligand>
        <name>Zn(2+)</name>
        <dbReference type="ChEBI" id="CHEBI:29105"/>
        <label>2</label>
    </ligand>
</feature>
<dbReference type="Gene3D" id="3.30.70.360">
    <property type="match status" value="1"/>
</dbReference>
<accession>A0A545TE85</accession>
<sequence length="387" mass="42518">MSKVDLNATTLDIAKNLIARQSVTPVDAGCQAFMADFLRPLGFETEHMDFEDTENIWSTRGQKTIKANANNPCFVFAGHTDVVPPGNLEQWVTPPFEPVVKDGMLHGRGAADMKGSLAAMLTATRKFVQAFPDHKGTIAFLITSDEEGPFINGTVRVIEELMKRGQPIDYCIVGEPSSTAKVGDVIKIGRRGSLTCWLTAKGVQGHVAYPHLADNAIHRAAHFIDELVKIEWDHGNEHFPPTSLQVTNFKAGEAVNIVPGEAAIEFNLRYSTEQTHQQIQSTVESLVKKHAPDFNIQWKLNGEPFLTQSHDLIDAVSSSIQQVCQIETSAQTSGGTSDGRFIAKTGAQIVELGPINKTIHQVNECVAVEDLETLSEIYYETLKRVLL</sequence>
<evidence type="ECO:0000256" key="7">
    <source>
        <dbReference type="ARBA" id="ARBA00022801"/>
    </source>
</evidence>
<feature type="domain" description="Peptidase M20 dimerisation" evidence="15">
    <location>
        <begin position="188"/>
        <end position="293"/>
    </location>
</feature>
<dbReference type="AlphaFoldDB" id="A0A545TE85"/>
<keyword evidence="9 13" id="KW-0220">Diaminopimelate biosynthesis</keyword>
<dbReference type="InterPro" id="IPR010182">
    <property type="entry name" value="ArgE/DapE"/>
</dbReference>
<dbReference type="SUPFAM" id="SSF53187">
    <property type="entry name" value="Zn-dependent exopeptidases"/>
    <property type="match status" value="1"/>
</dbReference>
<gene>
    <name evidence="13 16" type="primary">dapE</name>
    <name evidence="16" type="ORF">FLL45_11475</name>
</gene>